<evidence type="ECO:0000256" key="6">
    <source>
        <dbReference type="ARBA" id="ARBA00022664"/>
    </source>
</evidence>
<reference evidence="15" key="1">
    <citation type="journal article" date="2020" name="Stud. Mycol.">
        <title>101 Dothideomycetes genomes: a test case for predicting lifestyles and emergence of pathogens.</title>
        <authorList>
            <person name="Haridas S."/>
            <person name="Albert R."/>
            <person name="Binder M."/>
            <person name="Bloem J."/>
            <person name="Labutti K."/>
            <person name="Salamov A."/>
            <person name="Andreopoulos B."/>
            <person name="Baker S."/>
            <person name="Barry K."/>
            <person name="Bills G."/>
            <person name="Bluhm B."/>
            <person name="Cannon C."/>
            <person name="Castanera R."/>
            <person name="Culley D."/>
            <person name="Daum C."/>
            <person name="Ezra D."/>
            <person name="Gonzalez J."/>
            <person name="Henrissat B."/>
            <person name="Kuo A."/>
            <person name="Liang C."/>
            <person name="Lipzen A."/>
            <person name="Lutzoni F."/>
            <person name="Magnuson J."/>
            <person name="Mondo S."/>
            <person name="Nolan M."/>
            <person name="Ohm R."/>
            <person name="Pangilinan J."/>
            <person name="Park H.-J."/>
            <person name="Ramirez L."/>
            <person name="Alfaro M."/>
            <person name="Sun H."/>
            <person name="Tritt A."/>
            <person name="Yoshinaga Y."/>
            <person name="Zwiers L.-H."/>
            <person name="Turgeon B."/>
            <person name="Goodwin S."/>
            <person name="Spatafora J."/>
            <person name="Crous P."/>
            <person name="Grigoriev I."/>
        </authorList>
    </citation>
    <scope>NUCLEOTIDE SEQUENCE</scope>
    <source>
        <strain evidence="15">CBS 121410</strain>
    </source>
</reference>
<keyword evidence="16" id="KW-1185">Reference proteome</keyword>
<comment type="subcellular location">
    <subcellularLocation>
        <location evidence="4">Nucleus</location>
    </subcellularLocation>
</comment>
<dbReference type="CDD" id="cd00844">
    <property type="entry name" value="MPP_Dbr1_N"/>
    <property type="match status" value="1"/>
</dbReference>
<keyword evidence="6" id="KW-0507">mRNA processing</keyword>
<keyword evidence="7" id="KW-0479">Metal-binding</keyword>
<dbReference type="PANTHER" id="PTHR12849">
    <property type="entry name" value="RNA LARIAT DEBRANCHING ENZYME"/>
    <property type="match status" value="1"/>
</dbReference>
<feature type="domain" description="Lariat debranching enzyme C-terminal" evidence="14">
    <location>
        <begin position="372"/>
        <end position="521"/>
    </location>
</feature>
<dbReference type="InterPro" id="IPR007708">
    <property type="entry name" value="DBR1_C"/>
</dbReference>
<dbReference type="AlphaFoldDB" id="A0A9P4HSI2"/>
<proteinExistence type="inferred from homology"/>
<comment type="cofactor">
    <cofactor evidence="3">
        <name>Fe(2+)</name>
        <dbReference type="ChEBI" id="CHEBI:29033"/>
    </cofactor>
</comment>
<evidence type="ECO:0000256" key="5">
    <source>
        <dbReference type="ARBA" id="ARBA00006045"/>
    </source>
</evidence>
<dbReference type="SMART" id="SM01124">
    <property type="entry name" value="DBR1"/>
    <property type="match status" value="1"/>
</dbReference>
<evidence type="ECO:0000256" key="7">
    <source>
        <dbReference type="ARBA" id="ARBA00022723"/>
    </source>
</evidence>
<comment type="cofactor">
    <cofactor evidence="2">
        <name>Zn(2+)</name>
        <dbReference type="ChEBI" id="CHEBI:29105"/>
    </cofactor>
</comment>
<gene>
    <name evidence="15" type="ORF">K490DRAFT_49112</name>
</gene>
<evidence type="ECO:0000313" key="16">
    <source>
        <dbReference type="Proteomes" id="UP000799776"/>
    </source>
</evidence>
<feature type="compositionally biased region" description="Basic and acidic residues" evidence="13">
    <location>
        <begin position="325"/>
        <end position="335"/>
    </location>
</feature>
<evidence type="ECO:0000256" key="11">
    <source>
        <dbReference type="ARBA" id="ARBA00023211"/>
    </source>
</evidence>
<dbReference type="InterPro" id="IPR004843">
    <property type="entry name" value="Calcineurin-like_PHP"/>
</dbReference>
<keyword evidence="12" id="KW-0539">Nucleus</keyword>
<accession>A0A9P4HSI2</accession>
<dbReference type="Pfam" id="PF00149">
    <property type="entry name" value="Metallophos"/>
    <property type="match status" value="1"/>
</dbReference>
<keyword evidence="8" id="KW-0378">Hydrolase</keyword>
<dbReference type="GO" id="GO:0008419">
    <property type="term" value="F:RNA lariat debranching enzyme activity"/>
    <property type="evidence" value="ECO:0007669"/>
    <property type="project" value="TreeGrafter"/>
</dbReference>
<feature type="compositionally biased region" description="Gly residues" evidence="13">
    <location>
        <begin position="546"/>
        <end position="565"/>
    </location>
</feature>
<evidence type="ECO:0000256" key="2">
    <source>
        <dbReference type="ARBA" id="ARBA00001947"/>
    </source>
</evidence>
<dbReference type="Pfam" id="PF05011">
    <property type="entry name" value="DBR1"/>
    <property type="match status" value="1"/>
</dbReference>
<dbReference type="GO" id="GO:0005634">
    <property type="term" value="C:nucleus"/>
    <property type="evidence" value="ECO:0007669"/>
    <property type="project" value="UniProtKB-SubCell"/>
</dbReference>
<sequence>MAAKVIHQNGLRIAVEGCGHGTLHSIYASIEQTCKTKGWDGVDLLIIGGDFQAVRNAYDLNCISMPAKYRAIGDFHEYYSGARKAPYLTLFVGGNHEASNYLWELYYGGWVAPNIYYMGAANVLRLGPLRIAGISGIWKGYNYKKLHHERLPYSQDDIKSIYHVRELDTRKLLQIRTQIDIGVSHDWPRGMEWKGNWKQLFRKKPLFEEDARTGNLGSVAAKNVLDRLRPAYWFSAHLHTKYAATVVHKEVAEMQADGAAPTQQSHGAKSEVVEPASKNEDEIDIDLDLDEDAEVKPAENVALAEVTNVEEIDLGLDMDQPEPGTQDRHIHEPDRMGTVNNSTEIPDSLRAQLPASFTNTTPSRRPTKPPAAPPRDIKNKTTKFLALDKCLPNRDFLQILDAEAISSPPDYSRQGPLRLEYDKEWLAITRVFANEAIVGDSSAAMHQDKGNEHYQPLIEQEEAWVEENLVRSGKMAVPEDFAITAPPYDPSLGQQVEGQPHEYSNPHTKAFCELLQIPNPFHAEEAEREARRAAGPGPEEARPGRGRGGFRGNRGRGGGGGGGRGRGGRGRGRGGSGFNSNRGRGGRW</sequence>
<evidence type="ECO:0000259" key="14">
    <source>
        <dbReference type="SMART" id="SM01124"/>
    </source>
</evidence>
<dbReference type="PANTHER" id="PTHR12849:SF0">
    <property type="entry name" value="LARIAT DEBRANCHING ENZYME"/>
    <property type="match status" value="1"/>
</dbReference>
<evidence type="ECO:0000256" key="9">
    <source>
        <dbReference type="ARBA" id="ARBA00022833"/>
    </source>
</evidence>
<keyword evidence="10" id="KW-0408">Iron</keyword>
<evidence type="ECO:0000256" key="13">
    <source>
        <dbReference type="SAM" id="MobiDB-lite"/>
    </source>
</evidence>
<keyword evidence="11" id="KW-0464">Manganese</keyword>
<keyword evidence="9" id="KW-0862">Zinc</keyword>
<feature type="region of interest" description="Disordered" evidence="13">
    <location>
        <begin position="525"/>
        <end position="588"/>
    </location>
</feature>
<dbReference type="InterPro" id="IPR029052">
    <property type="entry name" value="Metallo-depent_PP-like"/>
</dbReference>
<evidence type="ECO:0000256" key="10">
    <source>
        <dbReference type="ARBA" id="ARBA00023004"/>
    </source>
</evidence>
<feature type="region of interest" description="Disordered" evidence="13">
    <location>
        <begin position="316"/>
        <end position="337"/>
    </location>
</feature>
<comment type="similarity">
    <text evidence="5">Belongs to the lariat debranching enzyme family.</text>
</comment>
<comment type="caution">
    <text evidence="15">The sequence shown here is derived from an EMBL/GenBank/DDBJ whole genome shotgun (WGS) entry which is preliminary data.</text>
</comment>
<dbReference type="Proteomes" id="UP000799776">
    <property type="component" value="Unassembled WGS sequence"/>
</dbReference>
<comment type="cofactor">
    <cofactor evidence="1">
        <name>Mn(2+)</name>
        <dbReference type="ChEBI" id="CHEBI:29035"/>
    </cofactor>
</comment>
<feature type="compositionally biased region" description="Basic and acidic residues" evidence="13">
    <location>
        <begin position="268"/>
        <end position="280"/>
    </location>
</feature>
<dbReference type="OrthoDB" id="407609at2759"/>
<evidence type="ECO:0000256" key="4">
    <source>
        <dbReference type="ARBA" id="ARBA00004123"/>
    </source>
</evidence>
<evidence type="ECO:0000256" key="8">
    <source>
        <dbReference type="ARBA" id="ARBA00022801"/>
    </source>
</evidence>
<dbReference type="GO" id="GO:0000398">
    <property type="term" value="P:mRNA splicing, via spliceosome"/>
    <property type="evidence" value="ECO:0007669"/>
    <property type="project" value="TreeGrafter"/>
</dbReference>
<organism evidence="15 16">
    <name type="scientific">Saccharata proteae CBS 121410</name>
    <dbReference type="NCBI Taxonomy" id="1314787"/>
    <lineage>
        <taxon>Eukaryota</taxon>
        <taxon>Fungi</taxon>
        <taxon>Dikarya</taxon>
        <taxon>Ascomycota</taxon>
        <taxon>Pezizomycotina</taxon>
        <taxon>Dothideomycetes</taxon>
        <taxon>Dothideomycetes incertae sedis</taxon>
        <taxon>Botryosphaeriales</taxon>
        <taxon>Saccharataceae</taxon>
        <taxon>Saccharata</taxon>
    </lineage>
</organism>
<evidence type="ECO:0000256" key="12">
    <source>
        <dbReference type="ARBA" id="ARBA00023242"/>
    </source>
</evidence>
<feature type="region of interest" description="Disordered" evidence="13">
    <location>
        <begin position="354"/>
        <end position="379"/>
    </location>
</feature>
<dbReference type="EMBL" id="ML978741">
    <property type="protein sequence ID" value="KAF2084485.1"/>
    <property type="molecule type" value="Genomic_DNA"/>
</dbReference>
<protein>
    <submittedName>
        <fullName evidence="15">DBR1-domain-containing protein</fullName>
    </submittedName>
</protein>
<evidence type="ECO:0000256" key="3">
    <source>
        <dbReference type="ARBA" id="ARBA00001954"/>
    </source>
</evidence>
<evidence type="ECO:0000313" key="15">
    <source>
        <dbReference type="EMBL" id="KAF2084485.1"/>
    </source>
</evidence>
<evidence type="ECO:0000256" key="1">
    <source>
        <dbReference type="ARBA" id="ARBA00001936"/>
    </source>
</evidence>
<feature type="region of interest" description="Disordered" evidence="13">
    <location>
        <begin position="255"/>
        <end position="281"/>
    </location>
</feature>
<dbReference type="InterPro" id="IPR041816">
    <property type="entry name" value="Dbr1_N"/>
</dbReference>
<name>A0A9P4HSI2_9PEZI</name>
<dbReference type="SUPFAM" id="SSF56300">
    <property type="entry name" value="Metallo-dependent phosphatases"/>
    <property type="match status" value="1"/>
</dbReference>
<dbReference type="GO" id="GO:0046872">
    <property type="term" value="F:metal ion binding"/>
    <property type="evidence" value="ECO:0007669"/>
    <property type="project" value="UniProtKB-KW"/>
</dbReference>